<evidence type="ECO:0000313" key="4">
    <source>
        <dbReference type="Proteomes" id="UP000694548"/>
    </source>
</evidence>
<reference evidence="3" key="2">
    <citation type="submission" date="2025-09" db="UniProtKB">
        <authorList>
            <consortium name="Ensembl"/>
        </authorList>
    </citation>
    <scope>IDENTIFICATION</scope>
</reference>
<accession>A0A8C6P582</accession>
<dbReference type="GO" id="GO:0035102">
    <property type="term" value="C:PRC1 complex"/>
    <property type="evidence" value="ECO:0007669"/>
    <property type="project" value="TreeGrafter"/>
</dbReference>
<dbReference type="AlphaFoldDB" id="A0A8C6P582"/>
<dbReference type="InterPro" id="IPR016197">
    <property type="entry name" value="Chromo-like_dom_sf"/>
</dbReference>
<dbReference type="GO" id="GO:0061665">
    <property type="term" value="F:SUMO ligase activity"/>
    <property type="evidence" value="ECO:0007669"/>
    <property type="project" value="TreeGrafter"/>
</dbReference>
<proteinExistence type="predicted"/>
<dbReference type="PROSITE" id="PS50013">
    <property type="entry name" value="CHROMO_2"/>
    <property type="match status" value="1"/>
</dbReference>
<dbReference type="GO" id="GO:0016925">
    <property type="term" value="P:protein sumoylation"/>
    <property type="evidence" value="ECO:0007669"/>
    <property type="project" value="TreeGrafter"/>
</dbReference>
<dbReference type="GO" id="GO:0032183">
    <property type="term" value="F:SUMO binding"/>
    <property type="evidence" value="ECO:0007669"/>
    <property type="project" value="TreeGrafter"/>
</dbReference>
<dbReference type="GO" id="GO:0000122">
    <property type="term" value="P:negative regulation of transcription by RNA polymerase II"/>
    <property type="evidence" value="ECO:0007669"/>
    <property type="project" value="TreeGrafter"/>
</dbReference>
<dbReference type="Pfam" id="PF00385">
    <property type="entry name" value="Chromo"/>
    <property type="match status" value="1"/>
</dbReference>
<protein>
    <submittedName>
        <fullName evidence="3">Chromobox 4</fullName>
    </submittedName>
</protein>
<dbReference type="Ensembl" id="ENSNFUT00015040158.1">
    <property type="protein sequence ID" value="ENSNFUP00015038456.1"/>
    <property type="gene ID" value="ENSNFUG00015018524.1"/>
</dbReference>
<dbReference type="InterPro" id="IPR023780">
    <property type="entry name" value="Chromo_domain"/>
</dbReference>
<dbReference type="PANTHER" id="PTHR46727">
    <property type="entry name" value="E3 SUMO-PROTEIN LIGASE CBX4"/>
    <property type="match status" value="1"/>
</dbReference>
<dbReference type="InterPro" id="IPR000953">
    <property type="entry name" value="Chromo/chromo_shadow_dom"/>
</dbReference>
<feature type="domain" description="Chromo" evidence="2">
    <location>
        <begin position="11"/>
        <end position="39"/>
    </location>
</feature>
<organism evidence="3 4">
    <name type="scientific">Nothobranchius furzeri</name>
    <name type="common">Turquoise killifish</name>
    <dbReference type="NCBI Taxonomy" id="105023"/>
    <lineage>
        <taxon>Eukaryota</taxon>
        <taxon>Metazoa</taxon>
        <taxon>Chordata</taxon>
        <taxon>Craniata</taxon>
        <taxon>Vertebrata</taxon>
        <taxon>Euteleostomi</taxon>
        <taxon>Actinopterygii</taxon>
        <taxon>Neopterygii</taxon>
        <taxon>Teleostei</taxon>
        <taxon>Neoteleostei</taxon>
        <taxon>Acanthomorphata</taxon>
        <taxon>Ovalentaria</taxon>
        <taxon>Atherinomorphae</taxon>
        <taxon>Cyprinodontiformes</taxon>
        <taxon>Nothobranchiidae</taxon>
        <taxon>Nothobranchius</taxon>
    </lineage>
</organism>
<dbReference type="SMART" id="SM00298">
    <property type="entry name" value="CHROMO"/>
    <property type="match status" value="1"/>
</dbReference>
<comment type="subcellular location">
    <subcellularLocation>
        <location evidence="1">Nucleus</location>
    </subcellularLocation>
</comment>
<gene>
    <name evidence="3" type="primary">CBX4</name>
</gene>
<evidence type="ECO:0000256" key="1">
    <source>
        <dbReference type="ARBA" id="ARBA00004123"/>
    </source>
</evidence>
<evidence type="ECO:0000259" key="2">
    <source>
        <dbReference type="PROSITE" id="PS50013"/>
    </source>
</evidence>
<dbReference type="GeneTree" id="ENSGT00940000160081"/>
<dbReference type="InterPro" id="IPR043531">
    <property type="entry name" value="CBX4"/>
</dbReference>
<evidence type="ECO:0000313" key="3">
    <source>
        <dbReference type="Ensembl" id="ENSNFUP00015038456.1"/>
    </source>
</evidence>
<keyword evidence="4" id="KW-1185">Reference proteome</keyword>
<dbReference type="SUPFAM" id="SSF54160">
    <property type="entry name" value="Chromo domain-like"/>
    <property type="match status" value="1"/>
</dbReference>
<reference evidence="3" key="1">
    <citation type="submission" date="2025-08" db="UniProtKB">
        <authorList>
            <consortium name="Ensembl"/>
        </authorList>
    </citation>
    <scope>IDENTIFICATION</scope>
</reference>
<sequence>MELPAAGEHVFAVESIEKKRSRKGRVEYLVKWRGWSPRERQEQLMGYRKRGPKPKHVLVQVPSFARRSTILADLQESSLEDDNCQKSSPIQMICPQVQQYQLNSKKHHQYQPLCFQLLCRSRKSLMCRLSHDAFGNNKSVCKRICLKFLSASLRVRMQLLPKTTS</sequence>
<dbReference type="Gene3D" id="2.40.50.40">
    <property type="match status" value="1"/>
</dbReference>
<name>A0A8C6P582_NOTFU</name>
<dbReference type="PANTHER" id="PTHR46727:SF1">
    <property type="entry name" value="E3 SUMO-PROTEIN LIGASE CBX4"/>
    <property type="match status" value="1"/>
</dbReference>
<dbReference type="Proteomes" id="UP000694548">
    <property type="component" value="Unassembled WGS sequence"/>
</dbReference>